<dbReference type="GO" id="GO:0005688">
    <property type="term" value="C:U6 snRNP"/>
    <property type="evidence" value="ECO:0007669"/>
    <property type="project" value="InterPro"/>
</dbReference>
<dbReference type="InterPro" id="IPR034103">
    <property type="entry name" value="Lsm8"/>
</dbReference>
<evidence type="ECO:0000256" key="1">
    <source>
        <dbReference type="ARBA" id="ARBA00004123"/>
    </source>
</evidence>
<dbReference type="Pfam" id="PF01145">
    <property type="entry name" value="Band_7"/>
    <property type="match status" value="1"/>
</dbReference>
<evidence type="ECO:0000256" key="3">
    <source>
        <dbReference type="ARBA" id="ARBA00009658"/>
    </source>
</evidence>
<comment type="similarity">
    <text evidence="2">Belongs to the snRNP Sm proteins family.</text>
</comment>
<dbReference type="CDD" id="cd01727">
    <property type="entry name" value="LSm8"/>
    <property type="match status" value="1"/>
</dbReference>
<evidence type="ECO:0000256" key="9">
    <source>
        <dbReference type="ARBA" id="ARBA00023274"/>
    </source>
</evidence>
<evidence type="ECO:0000256" key="8">
    <source>
        <dbReference type="ARBA" id="ARBA00023242"/>
    </source>
</evidence>
<accession>A0A024VRU3</accession>
<dbReference type="GO" id="GO:0005681">
    <property type="term" value="C:spliceosomal complex"/>
    <property type="evidence" value="ECO:0007669"/>
    <property type="project" value="UniProtKB-KW"/>
</dbReference>
<dbReference type="GO" id="GO:0000398">
    <property type="term" value="P:mRNA splicing, via spliceosome"/>
    <property type="evidence" value="ECO:0007669"/>
    <property type="project" value="InterPro"/>
</dbReference>
<dbReference type="CDD" id="cd03401">
    <property type="entry name" value="SPFH_prohibitin"/>
    <property type="match status" value="1"/>
</dbReference>
<evidence type="ECO:0000313" key="13">
    <source>
        <dbReference type="Proteomes" id="UP000030656"/>
    </source>
</evidence>
<dbReference type="SMART" id="SM00244">
    <property type="entry name" value="PHB"/>
    <property type="match status" value="1"/>
</dbReference>
<dbReference type="Gene3D" id="2.30.30.100">
    <property type="match status" value="1"/>
</dbReference>
<dbReference type="FunFam" id="2.30.30.100:FF:000027">
    <property type="entry name" value="U6 snRNA-associated Sm-like protein LSm8"/>
    <property type="match status" value="1"/>
</dbReference>
<dbReference type="Pfam" id="PF01423">
    <property type="entry name" value="LSM"/>
    <property type="match status" value="1"/>
</dbReference>
<dbReference type="Proteomes" id="UP000030656">
    <property type="component" value="Unassembled WGS sequence"/>
</dbReference>
<proteinExistence type="inferred from homology"/>
<feature type="coiled-coil region" evidence="10">
    <location>
        <begin position="240"/>
        <end position="299"/>
    </location>
</feature>
<dbReference type="AlphaFoldDB" id="A0A024VRU3"/>
<evidence type="ECO:0000256" key="2">
    <source>
        <dbReference type="ARBA" id="ARBA00006850"/>
    </source>
</evidence>
<keyword evidence="10" id="KW-0175">Coiled coil</keyword>
<dbReference type="GO" id="GO:0046540">
    <property type="term" value="C:U4/U6 x U5 tri-snRNP complex"/>
    <property type="evidence" value="ECO:0007669"/>
    <property type="project" value="InterPro"/>
</dbReference>
<comment type="subcellular location">
    <subcellularLocation>
        <location evidence="1">Nucleus</location>
    </subcellularLocation>
</comment>
<keyword evidence="7" id="KW-0508">mRNA splicing</keyword>
<evidence type="ECO:0000256" key="7">
    <source>
        <dbReference type="ARBA" id="ARBA00023187"/>
    </source>
</evidence>
<dbReference type="PANTHER" id="PTHR23222">
    <property type="entry name" value="PROHIBITIN"/>
    <property type="match status" value="1"/>
</dbReference>
<reference evidence="12 13" key="2">
    <citation type="submission" date="2013-02" db="EMBL/GenBank/DDBJ databases">
        <title>The Genome Sequence of Plasmodium falciparum FCH/4.</title>
        <authorList>
            <consortium name="The Broad Institute Genome Sequencing Platform"/>
            <consortium name="The Broad Institute Genome Sequencing Center for Infectious Disease"/>
            <person name="Neafsey D."/>
            <person name="Cheeseman I."/>
            <person name="Volkman S."/>
            <person name="Adams J."/>
            <person name="Walker B."/>
            <person name="Young S.K."/>
            <person name="Zeng Q."/>
            <person name="Gargeya S."/>
            <person name="Fitzgerald M."/>
            <person name="Haas B."/>
            <person name="Abouelleil A."/>
            <person name="Alvarado L."/>
            <person name="Arachchi H.M."/>
            <person name="Berlin A.M."/>
            <person name="Chapman S.B."/>
            <person name="Dewar J."/>
            <person name="Goldberg J."/>
            <person name="Griggs A."/>
            <person name="Gujja S."/>
            <person name="Hansen M."/>
            <person name="Howarth C."/>
            <person name="Imamovic A."/>
            <person name="Larimer J."/>
            <person name="McCowan C."/>
            <person name="Murphy C."/>
            <person name="Neiman D."/>
            <person name="Pearson M."/>
            <person name="Priest M."/>
            <person name="Roberts A."/>
            <person name="Saif S."/>
            <person name="Shea T."/>
            <person name="Sisk P."/>
            <person name="Sykes S."/>
            <person name="Wortman J."/>
            <person name="Nusbaum C."/>
            <person name="Birren B."/>
        </authorList>
    </citation>
    <scope>NUCLEOTIDE SEQUENCE [LARGE SCALE GENOMIC DNA]</scope>
    <source>
        <strain evidence="12 13">FCH/4</strain>
    </source>
</reference>
<feature type="domain" description="Sm" evidence="11">
    <location>
        <begin position="306"/>
        <end position="380"/>
    </location>
</feature>
<evidence type="ECO:0000256" key="10">
    <source>
        <dbReference type="SAM" id="Coils"/>
    </source>
</evidence>
<gene>
    <name evidence="12" type="ORF">PFFCH_01557</name>
</gene>
<sequence>MERILSSIGKLSVVAGGLSLIPYTFIYDVDGGERCVMFNRFGGVSENTFGEGSHFYVPWFQTPYIYDIKMKPKVINTTTGTRDLQIVTISLRLLFRPHTQHLPYLHSTLGPDYDERVLPSIGNEVLKAVVAKYNAESLLTQRDKISKEIRESITARAKHFNILLDDVAITHLSYGKEFAKAIEDKQVAQQESERVKFIVAKTEQEKIAAVIKAQGEAEAAKLISSAVKEYGKSLIEIRKLEAAKEIAENLSKSKNKSTNKKVTQSEILQKLIEEKKKQLQEEKKKKENLNVHEMELEDNINHIHRNEQNNYDEYIYDEILVITNDSRIFTGKLKGFDQTTNIILGNCHERIYKESMEKISLGVYIIRGDTVTLIGEIDEDVDKNILHQKIKPQMLKPVN</sequence>
<dbReference type="InterPro" id="IPR047575">
    <property type="entry name" value="Sm"/>
</dbReference>
<dbReference type="PRINTS" id="PR00679">
    <property type="entry name" value="PROHIBITIN"/>
</dbReference>
<reference evidence="12 13" key="1">
    <citation type="submission" date="2013-02" db="EMBL/GenBank/DDBJ databases">
        <title>The Genome Annotation of Plasmodium falciparum FCH/4.</title>
        <authorList>
            <consortium name="The Broad Institute Genome Sequencing Platform"/>
            <consortium name="The Broad Institute Genome Sequencing Center for Infectious Disease"/>
            <person name="Neafsey D."/>
            <person name="Hoffman S."/>
            <person name="Volkman S."/>
            <person name="Rosenthal P."/>
            <person name="Walker B."/>
            <person name="Young S.K."/>
            <person name="Zeng Q."/>
            <person name="Gargeya S."/>
            <person name="Fitzgerald M."/>
            <person name="Haas B."/>
            <person name="Abouelleil A."/>
            <person name="Allen A.W."/>
            <person name="Alvarado L."/>
            <person name="Arachchi H.M."/>
            <person name="Berlin A.M."/>
            <person name="Chapman S.B."/>
            <person name="Gainer-Dewar J."/>
            <person name="Goldberg J."/>
            <person name="Griggs A."/>
            <person name="Gujja S."/>
            <person name="Hansen M."/>
            <person name="Howarth C."/>
            <person name="Imamovic A."/>
            <person name="Ireland A."/>
            <person name="Larimer J."/>
            <person name="McCowan C."/>
            <person name="Murphy C."/>
            <person name="Pearson M."/>
            <person name="Poon T.W."/>
            <person name="Priest M."/>
            <person name="Roberts A."/>
            <person name="Saif S."/>
            <person name="Shea T."/>
            <person name="Sisk P."/>
            <person name="Sykes S."/>
            <person name="Wortman J."/>
            <person name="Nusbaum C."/>
            <person name="Birren B."/>
        </authorList>
    </citation>
    <scope>NUCLEOTIDE SEQUENCE [LARGE SCALE GENOMIC DNA]</scope>
    <source>
        <strain evidence="12 13">FCH/4</strain>
    </source>
</reference>
<keyword evidence="4" id="KW-0507">mRNA processing</keyword>
<dbReference type="InterPro" id="IPR010920">
    <property type="entry name" value="LSM_dom_sf"/>
</dbReference>
<dbReference type="InterPro" id="IPR001163">
    <property type="entry name" value="Sm_dom_euk/arc"/>
</dbReference>
<dbReference type="GO" id="GO:0005739">
    <property type="term" value="C:mitochondrion"/>
    <property type="evidence" value="ECO:0007669"/>
    <property type="project" value="TreeGrafter"/>
</dbReference>
<dbReference type="InterPro" id="IPR001107">
    <property type="entry name" value="Band_7"/>
</dbReference>
<comment type="similarity">
    <text evidence="3">Belongs to the prohibitin family.</text>
</comment>
<protein>
    <recommendedName>
        <fullName evidence="11">Sm domain-containing protein</fullName>
    </recommendedName>
</protein>
<dbReference type="GO" id="GO:0007005">
    <property type="term" value="P:mitochondrion organization"/>
    <property type="evidence" value="ECO:0007669"/>
    <property type="project" value="TreeGrafter"/>
</dbReference>
<evidence type="ECO:0000256" key="5">
    <source>
        <dbReference type="ARBA" id="ARBA00022728"/>
    </source>
</evidence>
<dbReference type="SUPFAM" id="SSF117892">
    <property type="entry name" value="Band 7/SPFH domain"/>
    <property type="match status" value="1"/>
</dbReference>
<dbReference type="OrthoDB" id="275637at2759"/>
<keyword evidence="5" id="KW-0747">Spliceosome</keyword>
<evidence type="ECO:0000259" key="11">
    <source>
        <dbReference type="PROSITE" id="PS52002"/>
    </source>
</evidence>
<organism evidence="12 13">
    <name type="scientific">Plasmodium falciparum FCH/4</name>
    <dbReference type="NCBI Taxonomy" id="1036724"/>
    <lineage>
        <taxon>Eukaryota</taxon>
        <taxon>Sar</taxon>
        <taxon>Alveolata</taxon>
        <taxon>Apicomplexa</taxon>
        <taxon>Aconoidasida</taxon>
        <taxon>Haemosporida</taxon>
        <taxon>Plasmodiidae</taxon>
        <taxon>Plasmodium</taxon>
        <taxon>Plasmodium (Laverania)</taxon>
    </lineage>
</organism>
<keyword evidence="9" id="KW-0687">Ribonucleoprotein</keyword>
<evidence type="ECO:0000313" key="12">
    <source>
        <dbReference type="EMBL" id="ETW31023.1"/>
    </source>
</evidence>
<name>A0A024VRU3_PLAFA</name>
<dbReference type="PROSITE" id="PS52002">
    <property type="entry name" value="SM"/>
    <property type="match status" value="1"/>
</dbReference>
<dbReference type="InterPro" id="IPR000163">
    <property type="entry name" value="Prohibitin"/>
</dbReference>
<dbReference type="FunFam" id="3.30.479.30:FF:000001">
    <property type="entry name" value="Prohibitin 2"/>
    <property type="match status" value="1"/>
</dbReference>
<dbReference type="SUPFAM" id="SSF50182">
    <property type="entry name" value="Sm-like ribonucleoproteins"/>
    <property type="match status" value="1"/>
</dbReference>
<keyword evidence="6" id="KW-0694">RNA-binding</keyword>
<evidence type="ECO:0000256" key="4">
    <source>
        <dbReference type="ARBA" id="ARBA00022664"/>
    </source>
</evidence>
<dbReference type="PANTHER" id="PTHR23222:SF0">
    <property type="entry name" value="PROHIBITIN 1"/>
    <property type="match status" value="1"/>
</dbReference>
<dbReference type="GO" id="GO:0003723">
    <property type="term" value="F:RNA binding"/>
    <property type="evidence" value="ECO:0007669"/>
    <property type="project" value="UniProtKB-KW"/>
</dbReference>
<evidence type="ECO:0000256" key="6">
    <source>
        <dbReference type="ARBA" id="ARBA00022884"/>
    </source>
</evidence>
<dbReference type="Gene3D" id="3.30.479.30">
    <property type="entry name" value="Band 7 domain"/>
    <property type="match status" value="1"/>
</dbReference>
<dbReference type="InterPro" id="IPR036013">
    <property type="entry name" value="Band_7/SPFH_dom_sf"/>
</dbReference>
<dbReference type="GO" id="GO:0016020">
    <property type="term" value="C:membrane"/>
    <property type="evidence" value="ECO:0007669"/>
    <property type="project" value="InterPro"/>
</dbReference>
<dbReference type="EMBL" id="KI927875">
    <property type="protein sequence ID" value="ETW31023.1"/>
    <property type="molecule type" value="Genomic_DNA"/>
</dbReference>
<dbReference type="SMART" id="SM00651">
    <property type="entry name" value="Sm"/>
    <property type="match status" value="1"/>
</dbReference>
<keyword evidence="8" id="KW-0539">Nucleus</keyword>